<proteinExistence type="predicted"/>
<gene>
    <name evidence="1" type="ORF">DB30_03433</name>
</gene>
<accession>A0A0C1ZLC3</accession>
<protein>
    <submittedName>
        <fullName evidence="1">Uncharacterized protein</fullName>
    </submittedName>
</protein>
<name>A0A0C1ZLC3_9BACT</name>
<evidence type="ECO:0000313" key="2">
    <source>
        <dbReference type="Proteomes" id="UP000031599"/>
    </source>
</evidence>
<comment type="caution">
    <text evidence="1">The sequence shown here is derived from an EMBL/GenBank/DDBJ whole genome shotgun (WGS) entry which is preliminary data.</text>
</comment>
<dbReference type="AlphaFoldDB" id="A0A0C1ZLC3"/>
<sequence>MEVECIDRMYLNLYVPILQSERGVAHFWRKHRGYSFASSALMAPMTETFIKSIERFAENEVIDLVKLHKKQRKEDIAKAYLKNFKAKEGVLFIGKAQEKSRVIRTQRRHNPNTGASYANLYKSTAIVNQYYFYCVDDDFGPFFIKLCSYFPYNGKLLINGHEYAKRQLAKRGIAFEALDNGIAWCEDPKTLQQICNGLDARKIDKLARKWLRRLPHPFTPADRRARYTYDISILQAEFSLTQVLDRPLTGRHFFEQVIRDNLDIGRPDQVQLIFDRRIIKTTPGRFRTRVITNGVTPSLHIDYKSSKIKQYHKEGRALRTETIVNNTYDFRIGRRLCNLPELAKVGFAANRRLLEVQRLSHDCSIGEDAFAQVNQSVVVQNQRASGLRFGDPRVLALLSAILFFRLLPRGFTNKHLRDLMAQLLGLAPGHFTQGKMTYDLRRLRLHGLIERIPNSHRYEVTDFGFRAALLITRTYNCVLRPGHAAVHDAQPPAPIPLRKAFDKVDEVVTKLWETGRLAA</sequence>
<dbReference type="Proteomes" id="UP000031599">
    <property type="component" value="Unassembled WGS sequence"/>
</dbReference>
<evidence type="ECO:0000313" key="1">
    <source>
        <dbReference type="EMBL" id="KIG11538.1"/>
    </source>
</evidence>
<organism evidence="1 2">
    <name type="scientific">Enhygromyxa salina</name>
    <dbReference type="NCBI Taxonomy" id="215803"/>
    <lineage>
        <taxon>Bacteria</taxon>
        <taxon>Pseudomonadati</taxon>
        <taxon>Myxococcota</taxon>
        <taxon>Polyangia</taxon>
        <taxon>Nannocystales</taxon>
        <taxon>Nannocystaceae</taxon>
        <taxon>Enhygromyxa</taxon>
    </lineage>
</organism>
<reference evidence="1 2" key="1">
    <citation type="submission" date="2014-12" db="EMBL/GenBank/DDBJ databases">
        <title>Genome assembly of Enhygromyxa salina DSM 15201.</title>
        <authorList>
            <person name="Sharma G."/>
            <person name="Subramanian S."/>
        </authorList>
    </citation>
    <scope>NUCLEOTIDE SEQUENCE [LARGE SCALE GENOMIC DNA]</scope>
    <source>
        <strain evidence="1 2">DSM 15201</strain>
    </source>
</reference>
<dbReference type="EMBL" id="JMCC02000260">
    <property type="protein sequence ID" value="KIG11538.1"/>
    <property type="molecule type" value="Genomic_DNA"/>
</dbReference>